<reference evidence="2" key="1">
    <citation type="submission" date="2020-05" db="EMBL/GenBank/DDBJ databases">
        <title>Phylogenomic resolution of chytrid fungi.</title>
        <authorList>
            <person name="Stajich J.E."/>
            <person name="Amses K."/>
            <person name="Simmons R."/>
            <person name="Seto K."/>
            <person name="Myers J."/>
            <person name="Bonds A."/>
            <person name="Quandt C.A."/>
            <person name="Barry K."/>
            <person name="Liu P."/>
            <person name="Grigoriev I."/>
            <person name="Longcore J.E."/>
            <person name="James T.Y."/>
        </authorList>
    </citation>
    <scope>NUCLEOTIDE SEQUENCE</scope>
    <source>
        <strain evidence="2">JEL0318</strain>
    </source>
</reference>
<dbReference type="AlphaFoldDB" id="A0AAD5SJY7"/>
<evidence type="ECO:0000313" key="2">
    <source>
        <dbReference type="EMBL" id="KAJ3056743.1"/>
    </source>
</evidence>
<comment type="caution">
    <text evidence="2">The sequence shown here is derived from an EMBL/GenBank/DDBJ whole genome shotgun (WGS) entry which is preliminary data.</text>
</comment>
<gene>
    <name evidence="2" type="ORF">HK097_004604</name>
</gene>
<protein>
    <submittedName>
        <fullName evidence="2">Uncharacterized protein</fullName>
    </submittedName>
</protein>
<dbReference type="Proteomes" id="UP001212841">
    <property type="component" value="Unassembled WGS sequence"/>
</dbReference>
<sequence length="114" mass="13155">MEHSTILAVGLEEEWDDTLSVPDDSPYDPKAPEPETDTDSSTGSPIDHDLPDEDYFKYASDEELEHEFDNEWQEYWKYEGHMDEYRFLAGDVGRIVQATEGLDSALLLRLRDVL</sequence>
<organism evidence="2 3">
    <name type="scientific">Rhizophlyctis rosea</name>
    <dbReference type="NCBI Taxonomy" id="64517"/>
    <lineage>
        <taxon>Eukaryota</taxon>
        <taxon>Fungi</taxon>
        <taxon>Fungi incertae sedis</taxon>
        <taxon>Chytridiomycota</taxon>
        <taxon>Chytridiomycota incertae sedis</taxon>
        <taxon>Chytridiomycetes</taxon>
        <taxon>Rhizophlyctidales</taxon>
        <taxon>Rhizophlyctidaceae</taxon>
        <taxon>Rhizophlyctis</taxon>
    </lineage>
</organism>
<evidence type="ECO:0000313" key="3">
    <source>
        <dbReference type="Proteomes" id="UP001212841"/>
    </source>
</evidence>
<dbReference type="EMBL" id="JADGJD010000022">
    <property type="protein sequence ID" value="KAJ3056743.1"/>
    <property type="molecule type" value="Genomic_DNA"/>
</dbReference>
<feature type="region of interest" description="Disordered" evidence="1">
    <location>
        <begin position="1"/>
        <end position="51"/>
    </location>
</feature>
<name>A0AAD5SJY7_9FUNG</name>
<evidence type="ECO:0000256" key="1">
    <source>
        <dbReference type="SAM" id="MobiDB-lite"/>
    </source>
</evidence>
<keyword evidence="3" id="KW-1185">Reference proteome</keyword>
<proteinExistence type="predicted"/>
<accession>A0AAD5SJY7</accession>